<reference evidence="4 5" key="1">
    <citation type="submission" date="2020-02" db="EMBL/GenBank/DDBJ databases">
        <title>Pseudoroseicyclus tamarix, sp. nov., isolated from offshore sediment of a Tamarix chinensis forest.</title>
        <authorList>
            <person name="Gai Y."/>
        </authorList>
    </citation>
    <scope>NUCLEOTIDE SEQUENCE [LARGE SCALE GENOMIC DNA]</scope>
    <source>
        <strain evidence="4 5">CLL3-39</strain>
    </source>
</reference>
<accession>A0A6B2JWG4</accession>
<evidence type="ECO:0000313" key="4">
    <source>
        <dbReference type="EMBL" id="NDV02628.1"/>
    </source>
</evidence>
<feature type="signal peptide" evidence="2">
    <location>
        <begin position="1"/>
        <end position="35"/>
    </location>
</feature>
<comment type="caution">
    <text evidence="4">The sequence shown here is derived from an EMBL/GenBank/DDBJ whole genome shotgun (WGS) entry which is preliminary data.</text>
</comment>
<dbReference type="Gene3D" id="3.30.1950.10">
    <property type="entry name" value="wza like domain"/>
    <property type="match status" value="1"/>
</dbReference>
<dbReference type="Proteomes" id="UP000474757">
    <property type="component" value="Unassembled WGS sequence"/>
</dbReference>
<name>A0A6B2JWG4_9RHOB</name>
<feature type="domain" description="Polysaccharide export protein N-terminal" evidence="3">
    <location>
        <begin position="88"/>
        <end position="173"/>
    </location>
</feature>
<organism evidence="4 5">
    <name type="scientific">Pseudoroseicyclus tamaricis</name>
    <dbReference type="NCBI Taxonomy" id="2705421"/>
    <lineage>
        <taxon>Bacteria</taxon>
        <taxon>Pseudomonadati</taxon>
        <taxon>Pseudomonadota</taxon>
        <taxon>Alphaproteobacteria</taxon>
        <taxon>Rhodobacterales</taxon>
        <taxon>Paracoccaceae</taxon>
        <taxon>Pseudoroseicyclus</taxon>
    </lineage>
</organism>
<dbReference type="AlphaFoldDB" id="A0A6B2JWG4"/>
<dbReference type="PANTHER" id="PTHR33619:SF3">
    <property type="entry name" value="POLYSACCHARIDE EXPORT PROTEIN GFCE-RELATED"/>
    <property type="match status" value="1"/>
</dbReference>
<keyword evidence="1 2" id="KW-0732">Signal</keyword>
<keyword evidence="5" id="KW-1185">Reference proteome</keyword>
<gene>
    <name evidence="4" type="ORF">GZA08_16795</name>
</gene>
<evidence type="ECO:0000256" key="2">
    <source>
        <dbReference type="SAM" id="SignalP"/>
    </source>
</evidence>
<dbReference type="InterPro" id="IPR049712">
    <property type="entry name" value="Poly_export"/>
</dbReference>
<evidence type="ECO:0000256" key="1">
    <source>
        <dbReference type="ARBA" id="ARBA00022729"/>
    </source>
</evidence>
<protein>
    <submittedName>
        <fullName evidence="4">Polysaccharide export protein</fullName>
    </submittedName>
</protein>
<evidence type="ECO:0000313" key="5">
    <source>
        <dbReference type="Proteomes" id="UP000474757"/>
    </source>
</evidence>
<dbReference type="InterPro" id="IPR003715">
    <property type="entry name" value="Poly_export_N"/>
</dbReference>
<dbReference type="Gene3D" id="3.10.560.10">
    <property type="entry name" value="Outer membrane lipoprotein wza domain like"/>
    <property type="match status" value="2"/>
</dbReference>
<dbReference type="EMBL" id="JAAGAB010000004">
    <property type="protein sequence ID" value="NDV02628.1"/>
    <property type="molecule type" value="Genomic_DNA"/>
</dbReference>
<evidence type="ECO:0000259" key="3">
    <source>
        <dbReference type="Pfam" id="PF02563"/>
    </source>
</evidence>
<dbReference type="PANTHER" id="PTHR33619">
    <property type="entry name" value="POLYSACCHARIDE EXPORT PROTEIN GFCE-RELATED"/>
    <property type="match status" value="1"/>
</dbReference>
<proteinExistence type="predicted"/>
<dbReference type="Pfam" id="PF02563">
    <property type="entry name" value="Poly_export"/>
    <property type="match status" value="1"/>
</dbReference>
<feature type="chain" id="PRO_5025485802" evidence="2">
    <location>
        <begin position="36"/>
        <end position="380"/>
    </location>
</feature>
<dbReference type="GO" id="GO:0015159">
    <property type="term" value="F:polysaccharide transmembrane transporter activity"/>
    <property type="evidence" value="ECO:0007669"/>
    <property type="project" value="InterPro"/>
</dbReference>
<sequence>MVTAATRRGRVLRTGLPRAALLLACLAGCALPRGAGLTSEVLAAGAYTTDGEAVRDFSVEPVTRETLPVYATWPALGEPALNWITRQAEPANRIIDTGDSIDITIWTSEENSLITAPGQRYMSMDDLTVSASGEIFLPYVGEIRISGMSPDHARERVQEAFASVTPNAQVQLEMTEGPQSTVALIGGVSSPGAYPIPNQDFSILELLAEGGGVSNALRNPQVRLMRGESIYGTSAERLFANPGLDTTLRRGDRVVVQEDDRYFLSLGAAGSESVHEFTKQDLTALEAMSIIGGVTDSRANPQGILILREYPTSAVGPGAGSPPMTRVVFTIDLTSADGLFSAGRFRIYSGDLVYATESPLSSAQAIISIFGSAVTLAGRL</sequence>